<accession>A0AAV2ZBG2</accession>
<evidence type="ECO:0000313" key="2">
    <source>
        <dbReference type="Proteomes" id="UP001146120"/>
    </source>
</evidence>
<reference evidence="1" key="2">
    <citation type="journal article" date="2023" name="Microbiol Resour">
        <title>Decontamination and Annotation of the Draft Genome Sequence of the Oomycete Lagenidium giganteum ARSEF 373.</title>
        <authorList>
            <person name="Morgan W.R."/>
            <person name="Tartar A."/>
        </authorList>
    </citation>
    <scope>NUCLEOTIDE SEQUENCE</scope>
    <source>
        <strain evidence="1">ARSEF 373</strain>
    </source>
</reference>
<evidence type="ECO:0000313" key="1">
    <source>
        <dbReference type="EMBL" id="DBA02538.1"/>
    </source>
</evidence>
<sequence length="34" mass="3842">MIQNTFNKVFQLLQSVMGAILECDGDNTYKVPHS</sequence>
<comment type="caution">
    <text evidence="1">The sequence shown here is derived from an EMBL/GenBank/DDBJ whole genome shotgun (WGS) entry which is preliminary data.</text>
</comment>
<organism evidence="1 2">
    <name type="scientific">Lagenidium giganteum</name>
    <dbReference type="NCBI Taxonomy" id="4803"/>
    <lineage>
        <taxon>Eukaryota</taxon>
        <taxon>Sar</taxon>
        <taxon>Stramenopiles</taxon>
        <taxon>Oomycota</taxon>
        <taxon>Peronosporomycetes</taxon>
        <taxon>Pythiales</taxon>
        <taxon>Pythiaceae</taxon>
    </lineage>
</organism>
<name>A0AAV2ZBG2_9STRA</name>
<proteinExistence type="predicted"/>
<dbReference type="AlphaFoldDB" id="A0AAV2ZBG2"/>
<dbReference type="EMBL" id="DAKRPA010000030">
    <property type="protein sequence ID" value="DBA02538.1"/>
    <property type="molecule type" value="Genomic_DNA"/>
</dbReference>
<protein>
    <submittedName>
        <fullName evidence="1">Uncharacterized protein</fullName>
    </submittedName>
</protein>
<reference evidence="1" key="1">
    <citation type="submission" date="2022-11" db="EMBL/GenBank/DDBJ databases">
        <authorList>
            <person name="Morgan W.R."/>
            <person name="Tartar A."/>
        </authorList>
    </citation>
    <scope>NUCLEOTIDE SEQUENCE</scope>
    <source>
        <strain evidence="1">ARSEF 373</strain>
    </source>
</reference>
<keyword evidence="2" id="KW-1185">Reference proteome</keyword>
<gene>
    <name evidence="1" type="ORF">N0F65_011010</name>
</gene>
<dbReference type="Proteomes" id="UP001146120">
    <property type="component" value="Unassembled WGS sequence"/>
</dbReference>